<sequence>MLKEVQEVKVGGRARRVHVRPFAWNLHVPTHMEWTPDGRLLVVERTTGKVKDVTKGGDMEEAKPFAWGLQGPSSMCPLPDGRIILSEFWGERVVDITHGGPASQMPVFCSGLIRPYSITCVRSRKGSHRIFVVSSARSDSLEDVRGLVSEITTGTPTPVIIDIPSRRSVGTEGFTPPETWPENWSAFASKCSKNSWTTFLPDVEDTLVLAISSLGRVVVFPLEEQNSRPQSALEIAERHTIGYDLGELGGIIGHPYNHLLYVTQSIQGTIIALDPQESRSYAFDPPVVRGLPSPTCVRFTPDGEKMLVCSPTNGVVWEVTGFSS</sequence>
<proteinExistence type="predicted"/>
<reference evidence="1 2" key="1">
    <citation type="submission" date="2018-10" db="EMBL/GenBank/DDBJ databases">
        <authorList>
            <person name="Peiro R."/>
            <person name="Begona"/>
            <person name="Cbmso G."/>
            <person name="Lopez M."/>
            <person name="Gonzalez S."/>
            <person name="Sacristan E."/>
            <person name="Castillo E."/>
        </authorList>
    </citation>
    <scope>NUCLEOTIDE SEQUENCE [LARGE SCALE GENOMIC DNA]</scope>
    <source>
        <strain evidence="1">TTHNAR1</strain>
    </source>
</reference>
<name>A0A3P4ARB7_THETH</name>
<protein>
    <submittedName>
        <fullName evidence="1">Uncharacterized protein</fullName>
    </submittedName>
</protein>
<organism evidence="1 2">
    <name type="scientific">Thermus thermophilus</name>
    <dbReference type="NCBI Taxonomy" id="274"/>
    <lineage>
        <taxon>Bacteria</taxon>
        <taxon>Thermotogati</taxon>
        <taxon>Deinococcota</taxon>
        <taxon>Deinococci</taxon>
        <taxon>Thermales</taxon>
        <taxon>Thermaceae</taxon>
        <taxon>Thermus</taxon>
    </lineage>
</organism>
<gene>
    <name evidence="1" type="ORF">TTHN1_01464</name>
</gene>
<dbReference type="AlphaFoldDB" id="A0A3P4ARB7"/>
<dbReference type="InterPro" id="IPR011042">
    <property type="entry name" value="6-blade_b-propeller_TolB-like"/>
</dbReference>
<evidence type="ECO:0000313" key="2">
    <source>
        <dbReference type="Proteomes" id="UP000279841"/>
    </source>
</evidence>
<accession>A0A3P4ARB7</accession>
<dbReference type="RefSeq" id="WP_124105460.1">
    <property type="nucleotide sequence ID" value="NZ_LR027517.1"/>
</dbReference>
<dbReference type="Proteomes" id="UP000279841">
    <property type="component" value="Chromosome"/>
</dbReference>
<evidence type="ECO:0000313" key="1">
    <source>
        <dbReference type="EMBL" id="VCU53682.1"/>
    </source>
</evidence>
<dbReference type="Gene3D" id="2.120.10.30">
    <property type="entry name" value="TolB, C-terminal domain"/>
    <property type="match status" value="1"/>
</dbReference>
<dbReference type="EMBL" id="LR027517">
    <property type="protein sequence ID" value="VCU53682.1"/>
    <property type="molecule type" value="Genomic_DNA"/>
</dbReference>
<dbReference type="SUPFAM" id="SSF101898">
    <property type="entry name" value="NHL repeat"/>
    <property type="match status" value="1"/>
</dbReference>